<sequence length="114" mass="11922">MSTVSTTASVLATGASAGQPQSPERAKLREAAQAFEAIFVRQMLSSARADNFGGNDLLGNDQGHDTFTQMRDERFAEIASQSGAFGLARQIEAQLARMIAPPAATAPANPAKEG</sequence>
<name>A0ABT6CK10_9SPHN</name>
<keyword evidence="4" id="KW-1185">Reference proteome</keyword>
<dbReference type="EMBL" id="JAROCY010000012">
    <property type="protein sequence ID" value="MDF8334266.1"/>
    <property type="molecule type" value="Genomic_DNA"/>
</dbReference>
<dbReference type="Proteomes" id="UP001222770">
    <property type="component" value="Unassembled WGS sequence"/>
</dbReference>
<organism evidence="3 4">
    <name type="scientific">Novosphingobium cyanobacteriorum</name>
    <dbReference type="NCBI Taxonomy" id="3024215"/>
    <lineage>
        <taxon>Bacteria</taxon>
        <taxon>Pseudomonadati</taxon>
        <taxon>Pseudomonadota</taxon>
        <taxon>Alphaproteobacteria</taxon>
        <taxon>Sphingomonadales</taxon>
        <taxon>Sphingomonadaceae</taxon>
        <taxon>Novosphingobium</taxon>
    </lineage>
</organism>
<gene>
    <name evidence="3" type="ORF">POM99_13720</name>
</gene>
<accession>A0ABT6CK10</accession>
<dbReference type="Pfam" id="PF10135">
    <property type="entry name" value="Rod-binding"/>
    <property type="match status" value="1"/>
</dbReference>
<evidence type="ECO:0000256" key="1">
    <source>
        <dbReference type="SAM" id="MobiDB-lite"/>
    </source>
</evidence>
<evidence type="ECO:0000313" key="3">
    <source>
        <dbReference type="EMBL" id="MDF8334266.1"/>
    </source>
</evidence>
<dbReference type="RefSeq" id="WP_277278768.1">
    <property type="nucleotide sequence ID" value="NZ_JAROCY010000012.1"/>
</dbReference>
<feature type="compositionally biased region" description="Low complexity" evidence="1">
    <location>
        <begin position="1"/>
        <end position="18"/>
    </location>
</feature>
<reference evidence="3 4" key="1">
    <citation type="submission" date="2023-03" db="EMBL/GenBank/DDBJ databases">
        <title>Novosphingobium cyanobacteriorum sp. nov., isolated from a eutrophic reservoir during the Microcystis bloom period.</title>
        <authorList>
            <person name="Kang M."/>
            <person name="Le V."/>
            <person name="Ko S.-R."/>
            <person name="Lee S.-A."/>
            <person name="Ahn C.-Y."/>
        </authorList>
    </citation>
    <scope>NUCLEOTIDE SEQUENCE [LARGE SCALE GENOMIC DNA]</scope>
    <source>
        <strain evidence="3 4">HBC54</strain>
    </source>
</reference>
<comment type="caution">
    <text evidence="3">The sequence shown here is derived from an EMBL/GenBank/DDBJ whole genome shotgun (WGS) entry which is preliminary data.</text>
</comment>
<protein>
    <submittedName>
        <fullName evidence="3">Rod-binding protein</fullName>
    </submittedName>
</protein>
<proteinExistence type="predicted"/>
<evidence type="ECO:0000259" key="2">
    <source>
        <dbReference type="Pfam" id="PF10135"/>
    </source>
</evidence>
<feature type="domain" description="Flagellar protein FlgJ N-terminal" evidence="2">
    <location>
        <begin position="46"/>
        <end position="94"/>
    </location>
</feature>
<evidence type="ECO:0000313" key="4">
    <source>
        <dbReference type="Proteomes" id="UP001222770"/>
    </source>
</evidence>
<feature type="region of interest" description="Disordered" evidence="1">
    <location>
        <begin position="1"/>
        <end position="27"/>
    </location>
</feature>
<dbReference type="InterPro" id="IPR019301">
    <property type="entry name" value="Flagellar_prot_FlgJ_N"/>
</dbReference>